<evidence type="ECO:0000256" key="1">
    <source>
        <dbReference type="SAM" id="MobiDB-lite"/>
    </source>
</evidence>
<dbReference type="Proteomes" id="UP000517694">
    <property type="component" value="Unassembled WGS sequence"/>
</dbReference>
<evidence type="ECO:0000313" key="3">
    <source>
        <dbReference type="Proteomes" id="UP000517694"/>
    </source>
</evidence>
<organism evidence="2 3">
    <name type="scientific">Streptomyces mexicanus</name>
    <dbReference type="NCBI Taxonomy" id="178566"/>
    <lineage>
        <taxon>Bacteria</taxon>
        <taxon>Bacillati</taxon>
        <taxon>Actinomycetota</taxon>
        <taxon>Actinomycetes</taxon>
        <taxon>Kitasatosporales</taxon>
        <taxon>Streptomycetaceae</taxon>
        <taxon>Streptomyces</taxon>
    </lineage>
</organism>
<keyword evidence="3" id="KW-1185">Reference proteome</keyword>
<dbReference type="AlphaFoldDB" id="A0A7X1LUJ8"/>
<name>A0A7X1LUJ8_9ACTN</name>
<reference evidence="2 3" key="1">
    <citation type="submission" date="2020-08" db="EMBL/GenBank/DDBJ databases">
        <title>Whole-Genome Sequence of French Clinical Streptomyces mexicanus Strain Q0842.</title>
        <authorList>
            <person name="Boxberger M."/>
            <person name="La Scola B."/>
        </authorList>
    </citation>
    <scope>NUCLEOTIDE SEQUENCE [LARGE SCALE GENOMIC DNA]</scope>
    <source>
        <strain evidence="2 3">Marseille-Q0842</strain>
    </source>
</reference>
<feature type="region of interest" description="Disordered" evidence="1">
    <location>
        <begin position="41"/>
        <end position="61"/>
    </location>
</feature>
<protein>
    <submittedName>
        <fullName evidence="2">Uncharacterized protein</fullName>
    </submittedName>
</protein>
<evidence type="ECO:0000313" key="2">
    <source>
        <dbReference type="EMBL" id="MBC2869857.1"/>
    </source>
</evidence>
<proteinExistence type="predicted"/>
<sequence length="381" mass="40915">MATPMPERGEPYADAAAEAVQTSVMAVRLVLAVADAVRRHQQRRNGKGEEELPPVEQSGSVAADSVTKLLPADISAALMQNAEWPQMAQQLVGLQRAGVDLGDFLPRLSEIAVSVRDAAMANAERVDREGTGEWERTLREMLPAGPVREAIVSSPTWPDIAAKMAEIDQRGVDVRKILASAHDEGVGVDQAIARVLAANPTPALSRDAKRTSGPLTIGLDVPSDLDLSDRERALNQLAIVEDNARYVRWVREAMPGYETAADALVIHEYWPLIAARMAKMETQGKPVREHLARLLQNTSWEDGPVSQLGARLVEAASETLQRPLGEGSASRAKVNTAAARAQSVTLDPTKRQGAKAAADAETVGIAHRQQSGPAPSRGKSR</sequence>
<dbReference type="EMBL" id="JACMHY010000022">
    <property type="protein sequence ID" value="MBC2869857.1"/>
    <property type="molecule type" value="Genomic_DNA"/>
</dbReference>
<feature type="region of interest" description="Disordered" evidence="1">
    <location>
        <begin position="322"/>
        <end position="381"/>
    </location>
</feature>
<comment type="caution">
    <text evidence="2">The sequence shown here is derived from an EMBL/GenBank/DDBJ whole genome shotgun (WGS) entry which is preliminary data.</text>
</comment>
<dbReference type="OrthoDB" id="4086861at2"/>
<accession>A0A7X1LUJ8</accession>
<dbReference type="RefSeq" id="WP_159675541.1">
    <property type="nucleotide sequence ID" value="NZ_JACMHY010000022.1"/>
</dbReference>
<gene>
    <name evidence="2" type="ORF">H1R13_34360</name>
</gene>